<keyword evidence="1" id="KW-1133">Transmembrane helix</keyword>
<dbReference type="Proteomes" id="UP000052237">
    <property type="component" value="Unassembled WGS sequence"/>
</dbReference>
<accession>A0A0S4SAZ9</accession>
<evidence type="ECO:0000256" key="1">
    <source>
        <dbReference type="SAM" id="Phobius"/>
    </source>
</evidence>
<keyword evidence="1" id="KW-0472">Membrane</keyword>
<reference evidence="2 3" key="1">
    <citation type="submission" date="2015-11" db="EMBL/GenBank/DDBJ databases">
        <authorList>
            <consortium name="Pathogen Informatics"/>
        </authorList>
    </citation>
    <scope>NUCLEOTIDE SEQUENCE [LARGE SCALE GENOMIC DNA]</scope>
    <source>
        <strain evidence="2 3">006A-0059</strain>
    </source>
</reference>
<sequence>MAANDEVITPQIDDNISHEALERVGEVISKIEKSKQQTALAQIKATSEDNERQFEFAKLQSEISKDKWNKSFLVGVSAAVALGGTGLYLLINGDTTLGLGLLSNTFTGVFAYLAGVGANK</sequence>
<dbReference type="AlphaFoldDB" id="A0A0S4SAZ9"/>
<organism evidence="2 3">
    <name type="scientific">Campylobacter hyointestinalis subsp. hyointestinalis</name>
    <dbReference type="NCBI Taxonomy" id="91352"/>
    <lineage>
        <taxon>Bacteria</taxon>
        <taxon>Pseudomonadati</taxon>
        <taxon>Campylobacterota</taxon>
        <taxon>Epsilonproteobacteria</taxon>
        <taxon>Campylobacterales</taxon>
        <taxon>Campylobacteraceae</taxon>
        <taxon>Campylobacter</taxon>
    </lineage>
</organism>
<protein>
    <submittedName>
        <fullName evidence="2">Uncharacterized protein</fullName>
    </submittedName>
</protein>
<evidence type="ECO:0000313" key="3">
    <source>
        <dbReference type="Proteomes" id="UP000052237"/>
    </source>
</evidence>
<evidence type="ECO:0000313" key="2">
    <source>
        <dbReference type="EMBL" id="CUU83400.1"/>
    </source>
</evidence>
<comment type="caution">
    <text evidence="2">The sequence shown here is derived from an EMBL/GenBank/DDBJ whole genome shotgun (WGS) entry which is preliminary data.</text>
</comment>
<keyword evidence="1" id="KW-0812">Transmembrane</keyword>
<feature type="transmembrane region" description="Helical" evidence="1">
    <location>
        <begin position="72"/>
        <end position="91"/>
    </location>
</feature>
<dbReference type="EMBL" id="FAVB01000003">
    <property type="protein sequence ID" value="CUU83400.1"/>
    <property type="molecule type" value="Genomic_DNA"/>
</dbReference>
<keyword evidence="3" id="KW-1185">Reference proteome</keyword>
<name>A0A0S4SAZ9_CAMHY</name>
<feature type="transmembrane region" description="Helical" evidence="1">
    <location>
        <begin position="97"/>
        <end position="118"/>
    </location>
</feature>
<gene>
    <name evidence="2" type="ORF">ERS686654_01412</name>
</gene>
<dbReference type="RefSeq" id="WP_059425963.1">
    <property type="nucleotide sequence ID" value="NZ_FAVB01000003.1"/>
</dbReference>
<proteinExistence type="predicted"/>